<organism evidence="3">
    <name type="scientific">Gongylonema pulchrum</name>
    <dbReference type="NCBI Taxonomy" id="637853"/>
    <lineage>
        <taxon>Eukaryota</taxon>
        <taxon>Metazoa</taxon>
        <taxon>Ecdysozoa</taxon>
        <taxon>Nematoda</taxon>
        <taxon>Chromadorea</taxon>
        <taxon>Rhabditida</taxon>
        <taxon>Spirurina</taxon>
        <taxon>Spiruromorpha</taxon>
        <taxon>Spiruroidea</taxon>
        <taxon>Gongylonematidae</taxon>
        <taxon>Gongylonema</taxon>
    </lineage>
</organism>
<dbReference type="OrthoDB" id="5831905at2759"/>
<protein>
    <submittedName>
        <fullName evidence="1 3">Uncharacterized protein</fullName>
    </submittedName>
</protein>
<sequence length="218" mass="25105">MYNFTDGQSLRIPHQLYRDEDCYYDFDRFIPKNAGTNIIAANHRLEKINYTIITVFPNFGPLGITNPKAVVTENRRGFINSSTFVAYPIGKADWSKNISAKPTFLNYSSTVRAISSARLTTDWYEECWENLIGQVELTFSKNLFLCYKNCNKRLEERALHASTSRKGRLGNYEACDDGFGDDNCFYPGHRFFSCPLGSLYKYMPEYGEFKVAENVLHL</sequence>
<accession>A0A183DC21</accession>
<dbReference type="Proteomes" id="UP000271098">
    <property type="component" value="Unassembled WGS sequence"/>
</dbReference>
<evidence type="ECO:0000313" key="3">
    <source>
        <dbReference type="WBParaSite" id="GPUH_0000627001-mRNA-1"/>
    </source>
</evidence>
<keyword evidence="2" id="KW-1185">Reference proteome</keyword>
<reference evidence="1 2" key="2">
    <citation type="submission" date="2018-11" db="EMBL/GenBank/DDBJ databases">
        <authorList>
            <consortium name="Pathogen Informatics"/>
        </authorList>
    </citation>
    <scope>NUCLEOTIDE SEQUENCE [LARGE SCALE GENOMIC DNA]</scope>
</reference>
<dbReference type="AlphaFoldDB" id="A0A183DC21"/>
<reference evidence="3" key="1">
    <citation type="submission" date="2016-06" db="UniProtKB">
        <authorList>
            <consortium name="WormBaseParasite"/>
        </authorList>
    </citation>
    <scope>IDENTIFICATION</scope>
</reference>
<proteinExistence type="predicted"/>
<dbReference type="EMBL" id="UYRT01014486">
    <property type="protein sequence ID" value="VDK54038.1"/>
    <property type="molecule type" value="Genomic_DNA"/>
</dbReference>
<name>A0A183DC21_9BILA</name>
<dbReference type="WBParaSite" id="GPUH_0000627001-mRNA-1">
    <property type="protein sequence ID" value="GPUH_0000627001-mRNA-1"/>
    <property type="gene ID" value="GPUH_0000627001"/>
</dbReference>
<gene>
    <name evidence="1" type="ORF">GPUH_LOCUS6262</name>
</gene>
<evidence type="ECO:0000313" key="2">
    <source>
        <dbReference type="Proteomes" id="UP000271098"/>
    </source>
</evidence>
<evidence type="ECO:0000313" key="1">
    <source>
        <dbReference type="EMBL" id="VDK54038.1"/>
    </source>
</evidence>